<dbReference type="Proteomes" id="UP001150581">
    <property type="component" value="Unassembled WGS sequence"/>
</dbReference>
<dbReference type="EMBL" id="JANBPG010000008">
    <property type="protein sequence ID" value="KAJ1902003.1"/>
    <property type="molecule type" value="Genomic_DNA"/>
</dbReference>
<gene>
    <name evidence="1" type="ORF">LPJ66_000327</name>
</gene>
<sequence length="231" mass="26353">MSANGIIHKLKWKDDKVKCVCGLLFARSYMQLFHATVCKALNDTEAKYDTIIADASKIQSRPKKKHVEAINIKVDRGSGLIICKTCHSAIPPNMLYNHAYRCRFRNDTEKEIKVNVDIIRKAHRYLLTPKAGALNQEEFEAWYKKRSTEEGPSIPGIKVFDDGYWCNHCTYAAKTKIVIGNHLNTKHMVGRKPSEFTPGSVQQIISNGRYKLYMRVSESAKSDHDDDEFDA</sequence>
<name>A0ACC1IW66_9FUNG</name>
<comment type="caution">
    <text evidence="1">The sequence shown here is derived from an EMBL/GenBank/DDBJ whole genome shotgun (WGS) entry which is preliminary data.</text>
</comment>
<keyword evidence="2" id="KW-1185">Reference proteome</keyword>
<evidence type="ECO:0000313" key="2">
    <source>
        <dbReference type="Proteomes" id="UP001150581"/>
    </source>
</evidence>
<protein>
    <submittedName>
        <fullName evidence="1">Uncharacterized protein</fullName>
    </submittedName>
</protein>
<reference evidence="1" key="1">
    <citation type="submission" date="2022-07" db="EMBL/GenBank/DDBJ databases">
        <title>Phylogenomic reconstructions and comparative analyses of Kickxellomycotina fungi.</title>
        <authorList>
            <person name="Reynolds N.K."/>
            <person name="Stajich J.E."/>
            <person name="Barry K."/>
            <person name="Grigoriev I.V."/>
            <person name="Crous P."/>
            <person name="Smith M.E."/>
        </authorList>
    </citation>
    <scope>NUCLEOTIDE SEQUENCE</scope>
    <source>
        <strain evidence="1">Benny 63K</strain>
    </source>
</reference>
<evidence type="ECO:0000313" key="1">
    <source>
        <dbReference type="EMBL" id="KAJ1902003.1"/>
    </source>
</evidence>
<organism evidence="1 2">
    <name type="scientific">Kickxella alabastrina</name>
    <dbReference type="NCBI Taxonomy" id="61397"/>
    <lineage>
        <taxon>Eukaryota</taxon>
        <taxon>Fungi</taxon>
        <taxon>Fungi incertae sedis</taxon>
        <taxon>Zoopagomycota</taxon>
        <taxon>Kickxellomycotina</taxon>
        <taxon>Kickxellomycetes</taxon>
        <taxon>Kickxellales</taxon>
        <taxon>Kickxellaceae</taxon>
        <taxon>Kickxella</taxon>
    </lineage>
</organism>
<proteinExistence type="predicted"/>
<accession>A0ACC1IW66</accession>